<evidence type="ECO:0008006" key="4">
    <source>
        <dbReference type="Google" id="ProtNLM"/>
    </source>
</evidence>
<comment type="caution">
    <text evidence="2">The sequence shown here is derived from an EMBL/GenBank/DDBJ whole genome shotgun (WGS) entry which is preliminary data.</text>
</comment>
<keyword evidence="1" id="KW-0732">Signal</keyword>
<evidence type="ECO:0000313" key="3">
    <source>
        <dbReference type="Proteomes" id="UP001175353"/>
    </source>
</evidence>
<keyword evidence="3" id="KW-1185">Reference proteome</keyword>
<organism evidence="2 3">
    <name type="scientific">Friedmanniomyces endolithicus</name>
    <dbReference type="NCBI Taxonomy" id="329885"/>
    <lineage>
        <taxon>Eukaryota</taxon>
        <taxon>Fungi</taxon>
        <taxon>Dikarya</taxon>
        <taxon>Ascomycota</taxon>
        <taxon>Pezizomycotina</taxon>
        <taxon>Dothideomycetes</taxon>
        <taxon>Dothideomycetidae</taxon>
        <taxon>Mycosphaerellales</taxon>
        <taxon>Teratosphaeriaceae</taxon>
        <taxon>Friedmanniomyces</taxon>
    </lineage>
</organism>
<proteinExistence type="predicted"/>
<reference evidence="2" key="1">
    <citation type="submission" date="2023-06" db="EMBL/GenBank/DDBJ databases">
        <title>Black Yeasts Isolated from many extreme environments.</title>
        <authorList>
            <person name="Coleine C."/>
            <person name="Stajich J.E."/>
            <person name="Selbmann L."/>
        </authorList>
    </citation>
    <scope>NUCLEOTIDE SEQUENCE</scope>
    <source>
        <strain evidence="2">CCFEE 5200</strain>
    </source>
</reference>
<gene>
    <name evidence="2" type="ORF">LTR91_020597</name>
</gene>
<name>A0AAN6K3Q9_9PEZI</name>
<dbReference type="EMBL" id="JAUJLE010000342">
    <property type="protein sequence ID" value="KAK0959914.1"/>
    <property type="molecule type" value="Genomic_DNA"/>
</dbReference>
<feature type="signal peptide" evidence="1">
    <location>
        <begin position="1"/>
        <end position="19"/>
    </location>
</feature>
<accession>A0AAN6K3Q9</accession>
<protein>
    <recommendedName>
        <fullName evidence="4">Cyanovirin-N domain-containing protein</fullName>
    </recommendedName>
</protein>
<evidence type="ECO:0000256" key="1">
    <source>
        <dbReference type="SAM" id="SignalP"/>
    </source>
</evidence>
<dbReference type="Proteomes" id="UP001175353">
    <property type="component" value="Unassembled WGS sequence"/>
</dbReference>
<sequence length="203" mass="21514">MPSMIKIAMAAATVFGVLAAAGVTIPSMDLLPFSQPDCLADYRIGNTFTLDLGKCHTIPSGNPPFESLMQTHSVSNIPMIRIEYCHTVIYDQPKCKGNSHIADNYLDTRRGCSNVPGRHGMSVKFVCQDHPFSSSMIPIPVSTSTTTISIVPTSTSTVTIPAPSSTTTITKSVLLPMSTMTAAAEMTTISLSAVSSPCTHGCN</sequence>
<dbReference type="AlphaFoldDB" id="A0AAN6K3Q9"/>
<feature type="chain" id="PRO_5042940776" description="Cyanovirin-N domain-containing protein" evidence="1">
    <location>
        <begin position="20"/>
        <end position="203"/>
    </location>
</feature>
<evidence type="ECO:0000313" key="2">
    <source>
        <dbReference type="EMBL" id="KAK0959914.1"/>
    </source>
</evidence>